<feature type="compositionally biased region" description="Basic and acidic residues" evidence="1">
    <location>
        <begin position="259"/>
        <end position="271"/>
    </location>
</feature>
<feature type="compositionally biased region" description="Low complexity" evidence="1">
    <location>
        <begin position="364"/>
        <end position="384"/>
    </location>
</feature>
<dbReference type="VEuPathDB" id="FungiDB:BTJ68_06610"/>
<reference evidence="2 3" key="1">
    <citation type="journal article" date="2018" name="BMC Genomics">
        <title>Genomic evidence for intraspecific hybridization in a clonal and extremely halotolerant yeast.</title>
        <authorList>
            <person name="Gostincar C."/>
            <person name="Stajich J.E."/>
            <person name="Zupancic J."/>
            <person name="Zalar P."/>
            <person name="Gunde-Cimerman N."/>
        </authorList>
    </citation>
    <scope>NUCLEOTIDE SEQUENCE [LARGE SCALE GENOMIC DNA]</scope>
    <source>
        <strain evidence="2 3">EXF-171</strain>
    </source>
</reference>
<protein>
    <submittedName>
        <fullName evidence="2">Uncharacterized protein</fullName>
    </submittedName>
</protein>
<comment type="caution">
    <text evidence="2">The sequence shown here is derived from an EMBL/GenBank/DDBJ whole genome shotgun (WGS) entry which is preliminary data.</text>
</comment>
<gene>
    <name evidence="2" type="ORF">D0862_02975</name>
</gene>
<dbReference type="Proteomes" id="UP000281468">
    <property type="component" value="Unassembled WGS sequence"/>
</dbReference>
<dbReference type="EMBL" id="QWIQ01000060">
    <property type="protein sequence ID" value="RMZ11384.1"/>
    <property type="molecule type" value="Genomic_DNA"/>
</dbReference>
<accession>A0A3M7HDM1</accession>
<feature type="compositionally biased region" description="Basic and acidic residues" evidence="1">
    <location>
        <begin position="430"/>
        <end position="443"/>
    </location>
</feature>
<feature type="region of interest" description="Disordered" evidence="1">
    <location>
        <begin position="254"/>
        <end position="533"/>
    </location>
</feature>
<feature type="compositionally biased region" description="Polar residues" evidence="1">
    <location>
        <begin position="340"/>
        <end position="354"/>
    </location>
</feature>
<evidence type="ECO:0000313" key="2">
    <source>
        <dbReference type="EMBL" id="RMZ11384.1"/>
    </source>
</evidence>
<proteinExistence type="predicted"/>
<dbReference type="AlphaFoldDB" id="A0A3M7HDM1"/>
<feature type="compositionally biased region" description="Acidic residues" evidence="1">
    <location>
        <begin position="316"/>
        <end position="331"/>
    </location>
</feature>
<feature type="compositionally biased region" description="Polar residues" evidence="1">
    <location>
        <begin position="522"/>
        <end position="533"/>
    </location>
</feature>
<sequence length="533" mass="57562">MVNLHSKKPSMLLMNCPIIIILGLSSPRLAPPPAVQSALGSRSLRHPTSPREACPGAQQPRQAITTTALSTIMYRTSDPRFRRRIHDLSATVETATESAQSGLYIFGHQYVKPCFESVASCFTSCVDASCPALNYSQRRDRLRRSRGGRGGRGTGRGADLGFEFYDDWDDMDESDNLLGWGGSDEFDRLLPPSGGASAGGYGAVTNQQPGRQRGMSYPKARRKSVEPDPTLISNSKGFLARLFGGGGKALRYKPSAADLQEHPGARRRDMTEGEALLSESDGDIAGAGRRHRRARSGTATSGETTDSLSSRGDIFPSDEELEDAIPLDDEFAMVLERRNTASGPGSIESGSNKTGGKERKGKRPSAGSRTSTRRTFSSRSTPSSKKTRSRRNSSEPQTPNLEVGPELSTQQETKVPAMSELNAEEATLAQKEEAEVQRKREEAQQLAAERGLPSGTTDELPSKEGTPRTASVASISEHQRETNKRSEQTTVATEEPSQLPTPTPTDDEEEASRQLPGPGAETGQQSHQDSSKG</sequence>
<feature type="region of interest" description="Disordered" evidence="1">
    <location>
        <begin position="35"/>
        <end position="58"/>
    </location>
</feature>
<evidence type="ECO:0000313" key="3">
    <source>
        <dbReference type="Proteomes" id="UP000281468"/>
    </source>
</evidence>
<evidence type="ECO:0000256" key="1">
    <source>
        <dbReference type="SAM" id="MobiDB-lite"/>
    </source>
</evidence>
<feature type="compositionally biased region" description="Basic and acidic residues" evidence="1">
    <location>
        <begin position="477"/>
        <end position="487"/>
    </location>
</feature>
<feature type="compositionally biased region" description="Polar residues" evidence="1">
    <location>
        <begin position="488"/>
        <end position="500"/>
    </location>
</feature>
<organism evidence="2 3">
    <name type="scientific">Hortaea werneckii</name>
    <name type="common">Black yeast</name>
    <name type="synonym">Cladosporium werneckii</name>
    <dbReference type="NCBI Taxonomy" id="91943"/>
    <lineage>
        <taxon>Eukaryota</taxon>
        <taxon>Fungi</taxon>
        <taxon>Dikarya</taxon>
        <taxon>Ascomycota</taxon>
        <taxon>Pezizomycotina</taxon>
        <taxon>Dothideomycetes</taxon>
        <taxon>Dothideomycetidae</taxon>
        <taxon>Mycosphaerellales</taxon>
        <taxon>Teratosphaeriaceae</taxon>
        <taxon>Hortaea</taxon>
    </lineage>
</organism>
<name>A0A3M7HDM1_HORWE</name>
<feature type="region of interest" description="Disordered" evidence="1">
    <location>
        <begin position="191"/>
        <end position="232"/>
    </location>
</feature>